<feature type="domain" description="Tyrosine-protein kinase ephrin type A/B receptor-like" evidence="4">
    <location>
        <begin position="895"/>
        <end position="932"/>
    </location>
</feature>
<feature type="domain" description="Tyrosine-protein kinase ephrin type A/B receptor-like" evidence="4">
    <location>
        <begin position="832"/>
        <end position="877"/>
    </location>
</feature>
<dbReference type="Pfam" id="PF07699">
    <property type="entry name" value="Ephrin_rec_like"/>
    <property type="match status" value="7"/>
</dbReference>
<feature type="transmembrane region" description="Helical" evidence="2">
    <location>
        <begin position="1216"/>
        <end position="1240"/>
    </location>
</feature>
<keyword evidence="3" id="KW-0732">Signal</keyword>
<comment type="caution">
    <text evidence="5">The sequence shown here is derived from an EMBL/GenBank/DDBJ whole genome shotgun (WGS) entry which is preliminary data.</text>
</comment>
<dbReference type="SMART" id="SM01411">
    <property type="entry name" value="Ephrin_rec_like"/>
    <property type="match status" value="13"/>
</dbReference>
<feature type="transmembrane region" description="Helical" evidence="2">
    <location>
        <begin position="1320"/>
        <end position="1345"/>
    </location>
</feature>
<evidence type="ECO:0000313" key="5">
    <source>
        <dbReference type="EMBL" id="GMI09239.1"/>
    </source>
</evidence>
<dbReference type="SUPFAM" id="SSF57184">
    <property type="entry name" value="Growth factor receptor domain"/>
    <property type="match status" value="5"/>
</dbReference>
<evidence type="ECO:0000256" key="1">
    <source>
        <dbReference type="SAM" id="MobiDB-lite"/>
    </source>
</evidence>
<evidence type="ECO:0000313" key="6">
    <source>
        <dbReference type="Proteomes" id="UP001165122"/>
    </source>
</evidence>
<keyword evidence="2" id="KW-0812">Transmembrane</keyword>
<dbReference type="PANTHER" id="PTHR46967:SF2">
    <property type="entry name" value="SUSHI, VON WILLEBRAND FACTOR TYPE A, EGF AND PENTRAXIN DOMAIN-CONTAINING PROTEIN 1-LIKE"/>
    <property type="match status" value="1"/>
</dbReference>
<dbReference type="InterPro" id="IPR009030">
    <property type="entry name" value="Growth_fac_rcpt_cys_sf"/>
</dbReference>
<feature type="transmembrane region" description="Helical" evidence="2">
    <location>
        <begin position="1357"/>
        <end position="1376"/>
    </location>
</feature>
<dbReference type="Gene3D" id="2.10.50.10">
    <property type="entry name" value="Tumor Necrosis Factor Receptor, subunit A, domain 2"/>
    <property type="match status" value="8"/>
</dbReference>
<keyword evidence="6" id="KW-1185">Reference proteome</keyword>
<evidence type="ECO:0000256" key="2">
    <source>
        <dbReference type="SAM" id="Phobius"/>
    </source>
</evidence>
<feature type="transmembrane region" description="Helical" evidence="2">
    <location>
        <begin position="1081"/>
        <end position="1098"/>
    </location>
</feature>
<dbReference type="InterPro" id="IPR011641">
    <property type="entry name" value="Tyr-kin_ephrin_A/B_rcpt-like"/>
</dbReference>
<feature type="transmembrane region" description="Helical" evidence="2">
    <location>
        <begin position="1397"/>
        <end position="1419"/>
    </location>
</feature>
<sequence>MMSQPIFPLFLSLFLLLNLSSVVTATTCGSDETLVLLTMWDSWGDGWNGNILRFYDQEGNNQVVDTEYFVLSSERKLAANRDVCLPNQCFSIVVGGGTYANEISWRIRDSGGNDILEGSNVQVAGTGELLCTSCPQGKTSSGSLKCEDCAAGKHAPNENGSCDICASGKYADETGLTSCKSCPGGTFIGDNKQQAHLHNTLDDCTSCEAGTRSGTGASECQTCGDNTYQNEPGQTTCKNCPSGTFATKSSASDHNNIDDCEECNAGKYVNGANECDDCPSGKYTNSKSQTSCAFCETGKYVSGTGQTTCATCQNGDYAASASSSGGSGVSQGATKCESCPTGKFSGVGSRFCNDCTAGTYAENPGSSSCVNCPQAKKSGSAASNCVYCDIGKYVSNNECLDCISGYVRPVKTLISDLYGSGCQPCDVDTFDPGNLEVCQACVGDTKAPAGSSVCTVSCDPLQNTYKDPDDANSCGCRAGYGKSSTLAGDVCAFCPQATFSAVFTALTEECTACSSILLNSKTTQVGSNSEEDCVCEDSFIKFTNPETGNAECGCPAGQYMDGSSCVRCVDGTYKASEGNAECTECGTGFTTGGNIGSTSEDACTCKFSFVESDDQQTCVCDVGFGLTATEAGDGCSTCVAGKFSDNKSLEECQSCPQGTFSNMVAASSAATCEVCAAGKWSATTGASNPNSCTDCVDGKFLVSSEDNGGSDHASEAGCLSCPPGTYGNGAGASSCSICGSGRYQPETGMTGVDSCMACGEGKYGTEPGAISEGFCFPCPAGSWSNKTGVDLASSCNICGAGKYSEFQGAQSPEACQECVPGKFLFDTGTDVYLHDGRNDCSNCPMGEYSQMAGSNSCTKCPMATYNPVVEGTSVESCIKCPPGSFADETKEGQTSASACIMCPKGAYQEHFNFSGTGCRDCPTGKTTYPPESLVLNSTISQYEINRFDWHSNVRSCNMSTPGWWIDELNGKVNECPSKERGCGEGNTCNPGYVDDLCAACDSYYYQSGDGCLECKTSKLHWMPHLTLVSIILCLGMVWGLNLKGIQQKTDKHFSKITPRLWKIAAKVFAEHYDSIASKSKIAFSFYQVTLLMGQVYAVEYPPTYQAFEANFDWLGFNLMMEIDCYQKITFLTRLVGTTLGPLLFVIIMFVFGWVSIHTTKQEAKKEARKSMVMSAILMVSFVFLPSASFVVFQSFSCGEDNLLSADPTVNCESTEYSLIILYALVMLFVWPIGVPVYYLYVLGRHYGPTADEMQATVNRWLSGQFGLKEEEQVKMEERFMILEESAPPYLKVLNAEFEAPCWWVPVFEQYRKLAITGVTILFGAGTVDQLIVGMIIAIMSALVFFAVQPYKNFGDDLFSMVSHFQIVLVLVWSLLVKFNKRLEEEGVEMSETLDADTLGYLLIMTNISVIFFFVIFMFIEYRSVTKSVRARSKWDILNRKGVRANSVVNQMRRMSNSTPPSPLPSPSTHSKHANSFGSVGTVNMKNFGRQQSRGTGGGGGGGGRGGAAGRTGSPRRSSAGRGGTAPSSGGRRRSVEDQLREERGLPPSQAPVVSAPIPPSREGRGDFEMGVRQGGRLTDEEEIQMDLFGQEYQDY</sequence>
<evidence type="ECO:0000256" key="3">
    <source>
        <dbReference type="SAM" id="SignalP"/>
    </source>
</evidence>
<dbReference type="EMBL" id="BRXW01000135">
    <property type="protein sequence ID" value="GMI09239.1"/>
    <property type="molecule type" value="Genomic_DNA"/>
</dbReference>
<feature type="domain" description="Tyrosine-protein kinase ephrin type A/B receptor-like" evidence="4">
    <location>
        <begin position="641"/>
        <end position="692"/>
    </location>
</feature>
<feature type="compositionally biased region" description="Gly residues" evidence="1">
    <location>
        <begin position="1494"/>
        <end position="1509"/>
    </location>
</feature>
<feature type="chain" id="PRO_5040783959" description="Tyrosine-protein kinase ephrin type A/B receptor-like domain-containing protein" evidence="3">
    <location>
        <begin position="26"/>
        <end position="1595"/>
    </location>
</feature>
<gene>
    <name evidence="5" type="ORF">TrLO_g2032</name>
</gene>
<keyword evidence="2" id="KW-0472">Membrane</keyword>
<evidence type="ECO:0000259" key="4">
    <source>
        <dbReference type="Pfam" id="PF07699"/>
    </source>
</evidence>
<feature type="transmembrane region" description="Helical" evidence="2">
    <location>
        <begin position="1021"/>
        <end position="1042"/>
    </location>
</feature>
<organism evidence="5 6">
    <name type="scientific">Triparma laevis f. longispina</name>
    <dbReference type="NCBI Taxonomy" id="1714387"/>
    <lineage>
        <taxon>Eukaryota</taxon>
        <taxon>Sar</taxon>
        <taxon>Stramenopiles</taxon>
        <taxon>Ochrophyta</taxon>
        <taxon>Bolidophyceae</taxon>
        <taxon>Parmales</taxon>
        <taxon>Triparmaceae</taxon>
        <taxon>Triparma</taxon>
    </lineage>
</organism>
<feature type="domain" description="Tyrosine-protein kinase ephrin type A/B receptor-like" evidence="4">
    <location>
        <begin position="716"/>
        <end position="755"/>
    </location>
</feature>
<protein>
    <recommendedName>
        <fullName evidence="4">Tyrosine-protein kinase ephrin type A/B receptor-like domain-containing protein</fullName>
    </recommendedName>
</protein>
<feature type="compositionally biased region" description="Low complexity" evidence="1">
    <location>
        <begin position="1510"/>
        <end position="1529"/>
    </location>
</feature>
<reference evidence="6" key="1">
    <citation type="journal article" date="2023" name="Commun. Biol.">
        <title>Genome analysis of Parmales, the sister group of diatoms, reveals the evolutionary specialization of diatoms from phago-mixotrophs to photoautotrophs.</title>
        <authorList>
            <person name="Ban H."/>
            <person name="Sato S."/>
            <person name="Yoshikawa S."/>
            <person name="Yamada K."/>
            <person name="Nakamura Y."/>
            <person name="Ichinomiya M."/>
            <person name="Sato N."/>
            <person name="Blanc-Mathieu R."/>
            <person name="Endo H."/>
            <person name="Kuwata A."/>
            <person name="Ogata H."/>
        </authorList>
    </citation>
    <scope>NUCLEOTIDE SEQUENCE [LARGE SCALE GENOMIC DNA]</scope>
    <source>
        <strain evidence="6">NIES 3700</strain>
    </source>
</reference>
<feature type="region of interest" description="Disordered" evidence="1">
    <location>
        <begin position="1447"/>
        <end position="1575"/>
    </location>
</feature>
<accession>A0A9W7FBR6</accession>
<name>A0A9W7FBR6_9STRA</name>
<dbReference type="Gene3D" id="2.10.220.10">
    <property type="entry name" value="Hormone Receptor, Insulin-like Growth Factor Receptor 1, Chain A, domain 2"/>
    <property type="match status" value="1"/>
</dbReference>
<feature type="domain" description="Tyrosine-protein kinase ephrin type A/B receptor-like" evidence="4">
    <location>
        <begin position="210"/>
        <end position="253"/>
    </location>
</feature>
<dbReference type="OrthoDB" id="413581at2759"/>
<dbReference type="PANTHER" id="PTHR46967">
    <property type="entry name" value="INSULIN-LIKE GROWTH FACTOR BINDING PROTEIN,N-TERMINAL"/>
    <property type="match status" value="1"/>
</dbReference>
<feature type="compositionally biased region" description="Basic and acidic residues" evidence="1">
    <location>
        <begin position="1533"/>
        <end position="1544"/>
    </location>
</feature>
<feature type="transmembrane region" description="Helical" evidence="2">
    <location>
        <begin position="1130"/>
        <end position="1154"/>
    </location>
</feature>
<dbReference type="Proteomes" id="UP001165122">
    <property type="component" value="Unassembled WGS sequence"/>
</dbReference>
<feature type="domain" description="Tyrosine-protein kinase ephrin type A/B receptor-like" evidence="4">
    <location>
        <begin position="557"/>
        <end position="603"/>
    </location>
</feature>
<keyword evidence="2" id="KW-1133">Transmembrane helix</keyword>
<feature type="signal peptide" evidence="3">
    <location>
        <begin position="1"/>
        <end position="25"/>
    </location>
</feature>
<feature type="domain" description="Tyrosine-protein kinase ephrin type A/B receptor-like" evidence="4">
    <location>
        <begin position="342"/>
        <end position="376"/>
    </location>
</feature>
<proteinExistence type="predicted"/>
<feature type="transmembrane region" description="Helical" evidence="2">
    <location>
        <begin position="1175"/>
        <end position="1196"/>
    </location>
</feature>
<feature type="compositionally biased region" description="Polar residues" evidence="1">
    <location>
        <begin position="1473"/>
        <end position="1484"/>
    </location>
</feature>